<gene>
    <name evidence="1" type="ORF">ANE_LOCUS10841</name>
</gene>
<dbReference type="EMBL" id="CABITT030000004">
    <property type="protein sequence ID" value="VVB00397.1"/>
    <property type="molecule type" value="Genomic_DNA"/>
</dbReference>
<protein>
    <submittedName>
        <fullName evidence="1">Uncharacterized protein</fullName>
    </submittedName>
</protein>
<evidence type="ECO:0000313" key="1">
    <source>
        <dbReference type="EMBL" id="VVB00397.1"/>
    </source>
</evidence>
<comment type="caution">
    <text evidence="1">The sequence shown here is derived from an EMBL/GenBank/DDBJ whole genome shotgun (WGS) entry which is preliminary data.</text>
</comment>
<dbReference type="Proteomes" id="UP000489600">
    <property type="component" value="Unassembled WGS sequence"/>
</dbReference>
<accession>A0A565BGV5</accession>
<organism evidence="1 2">
    <name type="scientific">Arabis nemorensis</name>
    <dbReference type="NCBI Taxonomy" id="586526"/>
    <lineage>
        <taxon>Eukaryota</taxon>
        <taxon>Viridiplantae</taxon>
        <taxon>Streptophyta</taxon>
        <taxon>Embryophyta</taxon>
        <taxon>Tracheophyta</taxon>
        <taxon>Spermatophyta</taxon>
        <taxon>Magnoliopsida</taxon>
        <taxon>eudicotyledons</taxon>
        <taxon>Gunneridae</taxon>
        <taxon>Pentapetalae</taxon>
        <taxon>rosids</taxon>
        <taxon>malvids</taxon>
        <taxon>Brassicales</taxon>
        <taxon>Brassicaceae</taxon>
        <taxon>Arabideae</taxon>
        <taxon>Arabis</taxon>
    </lineage>
</organism>
<sequence length="197" mass="21082">MASTLSTLGHVVSISPPQLVNTVPRRFYHVVLHHVVSASRIAMSTPATSLLRLRSTSACASLVDFSCCNALPPWSHLVAIHLDHTLTKLYTLISNPHLFIVTKAKESSLASIMQFHLSFTPHLGCVVASPRLRGSLTSVARQPHLGCAAASPRLHGSLTSVARQPHLGCAAASPHLRGSLTTVARQPHLVAAVPRRI</sequence>
<keyword evidence="2" id="KW-1185">Reference proteome</keyword>
<proteinExistence type="predicted"/>
<dbReference type="AlphaFoldDB" id="A0A565BGV5"/>
<reference evidence="1" key="1">
    <citation type="submission" date="2019-07" db="EMBL/GenBank/DDBJ databases">
        <authorList>
            <person name="Dittberner H."/>
        </authorList>
    </citation>
    <scope>NUCLEOTIDE SEQUENCE [LARGE SCALE GENOMIC DNA]</scope>
</reference>
<name>A0A565BGV5_9BRAS</name>
<evidence type="ECO:0000313" key="2">
    <source>
        <dbReference type="Proteomes" id="UP000489600"/>
    </source>
</evidence>